<keyword evidence="2" id="KW-1185">Reference proteome</keyword>
<sequence>MLPFLASQSYLECLHLTEKATSKIDNYDFRIDLVEHIIENFHVTAPRSAKRQKLQSDCLLRLTARHFPDFVPSTSSKKNVSRKCIVCSKKFVVKPAINAMNVMLVYVFNLVLGNITQQISSNICFLILYF</sequence>
<evidence type="ECO:0000313" key="1">
    <source>
        <dbReference type="EMBL" id="GIY97463.1"/>
    </source>
</evidence>
<comment type="caution">
    <text evidence="1">The sequence shown here is derived from an EMBL/GenBank/DDBJ whole genome shotgun (WGS) entry which is preliminary data.</text>
</comment>
<protein>
    <submittedName>
        <fullName evidence="1">Uncharacterized protein</fullName>
    </submittedName>
</protein>
<dbReference type="AlphaFoldDB" id="A0AAV4XSZ6"/>
<reference evidence="1 2" key="1">
    <citation type="submission" date="2021-06" db="EMBL/GenBank/DDBJ databases">
        <title>Caerostris extrusa draft genome.</title>
        <authorList>
            <person name="Kono N."/>
            <person name="Arakawa K."/>
        </authorList>
    </citation>
    <scope>NUCLEOTIDE SEQUENCE [LARGE SCALE GENOMIC DNA]</scope>
</reference>
<dbReference type="Proteomes" id="UP001054945">
    <property type="component" value="Unassembled WGS sequence"/>
</dbReference>
<organism evidence="1 2">
    <name type="scientific">Caerostris extrusa</name>
    <name type="common">Bark spider</name>
    <name type="synonym">Caerostris bankana</name>
    <dbReference type="NCBI Taxonomy" id="172846"/>
    <lineage>
        <taxon>Eukaryota</taxon>
        <taxon>Metazoa</taxon>
        <taxon>Ecdysozoa</taxon>
        <taxon>Arthropoda</taxon>
        <taxon>Chelicerata</taxon>
        <taxon>Arachnida</taxon>
        <taxon>Araneae</taxon>
        <taxon>Araneomorphae</taxon>
        <taxon>Entelegynae</taxon>
        <taxon>Araneoidea</taxon>
        <taxon>Araneidae</taxon>
        <taxon>Caerostris</taxon>
    </lineage>
</organism>
<gene>
    <name evidence="1" type="ORF">CEXT_530321</name>
</gene>
<proteinExistence type="predicted"/>
<name>A0AAV4XSZ6_CAEEX</name>
<evidence type="ECO:0000313" key="2">
    <source>
        <dbReference type="Proteomes" id="UP001054945"/>
    </source>
</evidence>
<accession>A0AAV4XSZ6</accession>
<dbReference type="EMBL" id="BPLR01018160">
    <property type="protein sequence ID" value="GIY97463.1"/>
    <property type="molecule type" value="Genomic_DNA"/>
</dbReference>